<feature type="compositionally biased region" description="Pro residues" evidence="2">
    <location>
        <begin position="87"/>
        <end position="96"/>
    </location>
</feature>
<feature type="region of interest" description="Disordered" evidence="2">
    <location>
        <begin position="70"/>
        <end position="198"/>
    </location>
</feature>
<proteinExistence type="predicted"/>
<dbReference type="Proteomes" id="UP001221413">
    <property type="component" value="Unassembled WGS sequence"/>
</dbReference>
<feature type="compositionally biased region" description="Low complexity" evidence="2">
    <location>
        <begin position="97"/>
        <end position="124"/>
    </location>
</feature>
<protein>
    <submittedName>
        <fullName evidence="4">Uncharacterized protein</fullName>
    </submittedName>
</protein>
<name>A0AAD6NJZ5_DREDA</name>
<dbReference type="EMBL" id="JAQGDS010000004">
    <property type="protein sequence ID" value="KAJ6261264.1"/>
    <property type="molecule type" value="Genomic_DNA"/>
</dbReference>
<evidence type="ECO:0000313" key="5">
    <source>
        <dbReference type="Proteomes" id="UP001221413"/>
    </source>
</evidence>
<comment type="caution">
    <text evidence="4">The sequence shown here is derived from an EMBL/GenBank/DDBJ whole genome shotgun (WGS) entry which is preliminary data.</text>
</comment>
<reference evidence="4" key="1">
    <citation type="submission" date="2023-01" db="EMBL/GenBank/DDBJ databases">
        <title>The chitinases involved in constricting ring structure development in the nematode-trapping fungus Drechslerella dactyloides.</title>
        <authorList>
            <person name="Wang R."/>
            <person name="Zhang L."/>
            <person name="Tang P."/>
            <person name="Li S."/>
            <person name="Liang L."/>
        </authorList>
    </citation>
    <scope>NUCLEOTIDE SEQUENCE</scope>
    <source>
        <strain evidence="4">YMF1.00031</strain>
    </source>
</reference>
<dbReference type="AlphaFoldDB" id="A0AAD6NJZ5"/>
<organism evidence="4 5">
    <name type="scientific">Drechslerella dactyloides</name>
    <name type="common">Nematode-trapping fungus</name>
    <name type="synonym">Arthrobotrys dactyloides</name>
    <dbReference type="NCBI Taxonomy" id="74499"/>
    <lineage>
        <taxon>Eukaryota</taxon>
        <taxon>Fungi</taxon>
        <taxon>Dikarya</taxon>
        <taxon>Ascomycota</taxon>
        <taxon>Pezizomycotina</taxon>
        <taxon>Orbiliomycetes</taxon>
        <taxon>Orbiliales</taxon>
        <taxon>Orbiliaceae</taxon>
        <taxon>Drechslerella</taxon>
    </lineage>
</organism>
<evidence type="ECO:0000256" key="1">
    <source>
        <dbReference type="ARBA" id="ARBA00022729"/>
    </source>
</evidence>
<feature type="signal peptide" evidence="3">
    <location>
        <begin position="1"/>
        <end position="19"/>
    </location>
</feature>
<keyword evidence="5" id="KW-1185">Reference proteome</keyword>
<evidence type="ECO:0000256" key="2">
    <source>
        <dbReference type="SAM" id="MobiDB-lite"/>
    </source>
</evidence>
<dbReference type="PRINTS" id="PR01217">
    <property type="entry name" value="PRICHEXTENSN"/>
</dbReference>
<dbReference type="SUPFAM" id="SSF50685">
    <property type="entry name" value="Barwin-like endoglucanases"/>
    <property type="match status" value="1"/>
</dbReference>
<gene>
    <name evidence="4" type="ORF">Dda_3932</name>
</gene>
<dbReference type="InterPro" id="IPR051477">
    <property type="entry name" value="Expansin_CellWall"/>
</dbReference>
<dbReference type="Gene3D" id="2.40.40.10">
    <property type="entry name" value="RlpA-like domain"/>
    <property type="match status" value="1"/>
</dbReference>
<accession>A0AAD6NJZ5</accession>
<evidence type="ECO:0000256" key="3">
    <source>
        <dbReference type="SAM" id="SignalP"/>
    </source>
</evidence>
<sequence>MKGLLQTSLAAAALTVVAATPMAQPLRYRHLDHHHLEKRAVEIVTVTQQVVEIEYVYSTVYVDPAMLQDQQTSSAPEVVEVVRPSTTPSPPAPKPTPKTTTPAALRVASPSTTRIPTTTPSSVYVPPPPSSSSSVEEESTTPSAVPTLPTQVIPVFVPPSSSSTTTTSAYTPPYTPPVVHTPSPSPSPSPSPTTTTTPYVAPQLVASTSAAALAAVSTSPATGGGSSGGSGGGSGGGEMFYGEGTYYDCGLGSCGNTNTNADYVVAMSKLRMAPLDGGNPNSNPMCGQKVRVYSDMAPDGVVFTVQDKCPGCVSFRSLPPILRLRYILTCIHLNSPAKTTLTSAPVLSYPNWELRLRAASRFGGTSSSEPDNRPFLLETR</sequence>
<dbReference type="PANTHER" id="PTHR31836:SF28">
    <property type="entry name" value="SRCR DOMAIN-CONTAINING PROTEIN-RELATED"/>
    <property type="match status" value="1"/>
</dbReference>
<dbReference type="InterPro" id="IPR036908">
    <property type="entry name" value="RlpA-like_sf"/>
</dbReference>
<feature type="chain" id="PRO_5042019355" evidence="3">
    <location>
        <begin position="20"/>
        <end position="380"/>
    </location>
</feature>
<dbReference type="CDD" id="cd22191">
    <property type="entry name" value="DPBB_RlpA_EXP_N-like"/>
    <property type="match status" value="1"/>
</dbReference>
<keyword evidence="1 3" id="KW-0732">Signal</keyword>
<feature type="compositionally biased region" description="Low complexity" evidence="2">
    <location>
        <begin position="158"/>
        <end position="182"/>
    </location>
</feature>
<evidence type="ECO:0000313" key="4">
    <source>
        <dbReference type="EMBL" id="KAJ6261264.1"/>
    </source>
</evidence>
<dbReference type="PANTHER" id="PTHR31836">
    <property type="match status" value="1"/>
</dbReference>